<evidence type="ECO:0000256" key="5">
    <source>
        <dbReference type="ARBA" id="ARBA00022840"/>
    </source>
</evidence>
<dbReference type="PROSITE" id="PS51221">
    <property type="entry name" value="TTL"/>
    <property type="match status" value="1"/>
</dbReference>
<evidence type="ECO:0000313" key="11">
    <source>
        <dbReference type="Proteomes" id="UP000233040"/>
    </source>
</evidence>
<dbReference type="Ensembl" id="ENSCCAT00000025741.1">
    <property type="protein sequence ID" value="ENSCCAP00000008363.1"/>
    <property type="gene ID" value="ENSCCAG00000021898.1"/>
</dbReference>
<dbReference type="Pfam" id="PF03133">
    <property type="entry name" value="TTL"/>
    <property type="match status" value="1"/>
</dbReference>
<feature type="compositionally biased region" description="Basic and acidic residues" evidence="9">
    <location>
        <begin position="823"/>
        <end position="837"/>
    </location>
</feature>
<gene>
    <name evidence="10" type="primary">TTLL3</name>
</gene>
<evidence type="ECO:0000256" key="6">
    <source>
        <dbReference type="ARBA" id="ARBA00022846"/>
    </source>
</evidence>
<dbReference type="InterPro" id="IPR004344">
    <property type="entry name" value="TTL/TTLL_fam"/>
</dbReference>
<dbReference type="PANTHER" id="PTHR45870">
    <property type="entry name" value="TUBULIN MONOGLYCYLASE TTLL3"/>
    <property type="match status" value="1"/>
</dbReference>
<dbReference type="SUPFAM" id="SSF56059">
    <property type="entry name" value="Glutathione synthetase ATP-binding domain-like"/>
    <property type="match status" value="1"/>
</dbReference>
<evidence type="ECO:0000313" key="10">
    <source>
        <dbReference type="Ensembl" id="ENSCCAP00000008363.1"/>
    </source>
</evidence>
<dbReference type="Proteomes" id="UP000233040">
    <property type="component" value="Unassembled WGS sequence"/>
</dbReference>
<evidence type="ECO:0000256" key="8">
    <source>
        <dbReference type="ARBA" id="ARBA00048944"/>
    </source>
</evidence>
<dbReference type="GO" id="GO:0005930">
    <property type="term" value="C:axoneme"/>
    <property type="evidence" value="ECO:0007669"/>
    <property type="project" value="TreeGrafter"/>
</dbReference>
<name>A0A2K5PXH3_CEBIM</name>
<keyword evidence="2" id="KW-0963">Cytoplasm</keyword>
<evidence type="ECO:0000256" key="2">
    <source>
        <dbReference type="ARBA" id="ARBA00022490"/>
    </source>
</evidence>
<dbReference type="GO" id="GO:0003341">
    <property type="term" value="P:cilium movement"/>
    <property type="evidence" value="ECO:0007669"/>
    <property type="project" value="TreeGrafter"/>
</dbReference>
<evidence type="ECO:0000256" key="4">
    <source>
        <dbReference type="ARBA" id="ARBA00022741"/>
    </source>
</evidence>
<dbReference type="STRING" id="9516.ENSCCAP00000008363"/>
<keyword evidence="6" id="KW-0969">Cilium</keyword>
<dbReference type="AlphaFoldDB" id="A0A2K5PXH3"/>
<evidence type="ECO:0000256" key="1">
    <source>
        <dbReference type="ARBA" id="ARBA00004611"/>
    </source>
</evidence>
<keyword evidence="11" id="KW-1185">Reference proteome</keyword>
<keyword evidence="3" id="KW-0436">Ligase</keyword>
<evidence type="ECO:0000256" key="7">
    <source>
        <dbReference type="ARBA" id="ARBA00023212"/>
    </source>
</evidence>
<feature type="region of interest" description="Disordered" evidence="9">
    <location>
        <begin position="40"/>
        <end position="131"/>
    </location>
</feature>
<dbReference type="PANTHER" id="PTHR45870:SF1">
    <property type="entry name" value="TUBULIN MONOGLYCYLASE TTLL3"/>
    <property type="match status" value="1"/>
</dbReference>
<organism evidence="10 11">
    <name type="scientific">Cebus imitator</name>
    <name type="common">Panamanian white-faced capuchin</name>
    <name type="synonym">Cebus capucinus imitator</name>
    <dbReference type="NCBI Taxonomy" id="2715852"/>
    <lineage>
        <taxon>Eukaryota</taxon>
        <taxon>Metazoa</taxon>
        <taxon>Chordata</taxon>
        <taxon>Craniata</taxon>
        <taxon>Vertebrata</taxon>
        <taxon>Euteleostomi</taxon>
        <taxon>Mammalia</taxon>
        <taxon>Eutheria</taxon>
        <taxon>Euarchontoglires</taxon>
        <taxon>Primates</taxon>
        <taxon>Haplorrhini</taxon>
        <taxon>Platyrrhini</taxon>
        <taxon>Cebidae</taxon>
        <taxon>Cebinae</taxon>
        <taxon>Cebus</taxon>
    </lineage>
</organism>
<keyword evidence="6" id="KW-0966">Cell projection</keyword>
<keyword evidence="5" id="KW-0067">ATP-binding</keyword>
<evidence type="ECO:0000256" key="3">
    <source>
        <dbReference type="ARBA" id="ARBA00022598"/>
    </source>
</evidence>
<keyword evidence="4" id="KW-0547">Nucleotide-binding</keyword>
<dbReference type="GO" id="GO:0070736">
    <property type="term" value="F:protein-glycine ligase activity, initiating"/>
    <property type="evidence" value="ECO:0007669"/>
    <property type="project" value="TreeGrafter"/>
</dbReference>
<dbReference type="GO" id="GO:0005524">
    <property type="term" value="F:ATP binding"/>
    <property type="evidence" value="ECO:0007669"/>
    <property type="project" value="UniProtKB-KW"/>
</dbReference>
<evidence type="ECO:0000256" key="9">
    <source>
        <dbReference type="SAM" id="MobiDB-lite"/>
    </source>
</evidence>
<dbReference type="OMA" id="SHHMGRL"/>
<feature type="compositionally biased region" description="Acidic residues" evidence="9">
    <location>
        <begin position="211"/>
        <end position="224"/>
    </location>
</feature>
<feature type="region of interest" description="Disordered" evidence="9">
    <location>
        <begin position="814"/>
        <end position="841"/>
    </location>
</feature>
<dbReference type="InterPro" id="IPR051437">
    <property type="entry name" value="TTLL_monoglycylase"/>
</dbReference>
<sequence>MQGPGAPLLLSAGELGPGRRGLASWYCQEGGSVCHWLRKPQPPNPRISLPSACRSDFRLPGRPPWPGPASAQPEEGRAGRSEAGSPAPARRLGRAFRTPVLGTQAQGDVDPRPLGSPHKLVLDEPSPQDGSPVLWRRFSKASHMNRLQNAKIHVERAVKQKKIFTIQGRYPVIRCLLCQRGWVEKKMVHCSGSTLLPLQKDPDSSVMGDSDTTEDEDEDEDEELQPPQLFDFDDLLKFDDLDGTHSLMVGLCLNLRNLPWFDEADADSFFPRCYRLGAEDDKKAFIEDFWLTAARNVLKLVVKSEWKSYPIQAEEEEATGDKQPKKQEKNQVSVSPEFVDEALCVCEEYLSNLAHMDIDKDLEAPLYLSPKDWSLFLQRYYQVVHEGAELRHHDTQVQHCEDILQQLRAVVPQINMEGDRNIWIVKPGAKSRGRGIMCMDHLEEMLKLVNGNPMMMKDSKWVVQKYIERPLLIFGTKFDLRQWFLVTDWNPLTVWFYRDSYLRFSTQPFSLKNLDNSVHLCNNSIQKHLENSCHRHPLLPPDNMWSSQRFQAHLQEMGAPNAWSTIIVPGMKNAVIHALQTSQDTVQCRKASFELYGADFVFGEDFQPWLIEINASPTMAPSTAVTARLCAGVQADTLRIVIDRRLDRNCDTGAFELIYKQPAVDVPRYVGIQLLVEGSTIKKPMAMCHRRMGIRPALPLLTQRSSGEAPHHFPSLHTKAQLPSPHVLRHQGQVLRRQHSKLVGTKALSITGKALRTLPTAKVFISFPPNLDFKVAPSILKLRKAPAPLCLRGHHLEVRCCLCPLKLEQLLPPIRKSRPKASSRPDCDKPRAEDGPVKRLSPLKPLPLVGTFQRGGLGDMKLGKLLLQFPTALVLDPTPNKKKQVEYLGLGFIAVGGSRVGGARPCTPGCTTRAR</sequence>
<accession>A0A2K5PXH3</accession>
<dbReference type="GeneTree" id="ENSGT00940000154857"/>
<comment type="subcellular location">
    <subcellularLocation>
        <location evidence="1">Cytoplasm</location>
        <location evidence="1">Cytoskeleton</location>
        <location evidence="1">Flagellum axoneme</location>
    </subcellularLocation>
</comment>
<keyword evidence="6" id="KW-0282">Flagellum</keyword>
<comment type="catalytic activity">
    <reaction evidence="8">
        <text>L-glutamyl-[protein] + glycine + ATP = glycyl-L-glutamyl-[protein] + ADP + phosphate + H(+)</text>
        <dbReference type="Rhea" id="RHEA:67180"/>
        <dbReference type="Rhea" id="RHEA-COMP:10208"/>
        <dbReference type="Rhea" id="RHEA-COMP:17207"/>
        <dbReference type="ChEBI" id="CHEBI:15378"/>
        <dbReference type="ChEBI" id="CHEBI:29973"/>
        <dbReference type="ChEBI" id="CHEBI:30616"/>
        <dbReference type="ChEBI" id="CHEBI:43474"/>
        <dbReference type="ChEBI" id="CHEBI:57305"/>
        <dbReference type="ChEBI" id="CHEBI:167890"/>
        <dbReference type="ChEBI" id="CHEBI:456216"/>
    </reaction>
    <physiologicalReaction direction="left-to-right" evidence="8">
        <dbReference type="Rhea" id="RHEA:67181"/>
    </physiologicalReaction>
</comment>
<dbReference type="GO" id="GO:0015630">
    <property type="term" value="C:microtubule cytoskeleton"/>
    <property type="evidence" value="ECO:0007669"/>
    <property type="project" value="TreeGrafter"/>
</dbReference>
<dbReference type="FunFam" id="3.30.470.20:FF:000032">
    <property type="entry name" value="tubulin monoglycylase TTLL3 isoform X2"/>
    <property type="match status" value="1"/>
</dbReference>
<dbReference type="GO" id="GO:0060271">
    <property type="term" value="P:cilium assembly"/>
    <property type="evidence" value="ECO:0007669"/>
    <property type="project" value="TreeGrafter"/>
</dbReference>
<protein>
    <submittedName>
        <fullName evidence="10">Tubulin tyrosine ligase like 3</fullName>
    </submittedName>
</protein>
<reference evidence="10" key="2">
    <citation type="submission" date="2025-09" db="UniProtKB">
        <authorList>
            <consortium name="Ensembl"/>
        </authorList>
    </citation>
    <scope>IDENTIFICATION</scope>
</reference>
<dbReference type="Gene3D" id="3.30.470.20">
    <property type="entry name" value="ATP-grasp fold, B domain"/>
    <property type="match status" value="1"/>
</dbReference>
<reference evidence="10" key="1">
    <citation type="submission" date="2025-08" db="UniProtKB">
        <authorList>
            <consortium name="Ensembl"/>
        </authorList>
    </citation>
    <scope>IDENTIFICATION</scope>
</reference>
<feature type="region of interest" description="Disordered" evidence="9">
    <location>
        <begin position="199"/>
        <end position="225"/>
    </location>
</feature>
<keyword evidence="7" id="KW-0206">Cytoskeleton</keyword>
<proteinExistence type="predicted"/>